<dbReference type="EMBL" id="QKKF02024659">
    <property type="protein sequence ID" value="RZF37365.1"/>
    <property type="molecule type" value="Genomic_DNA"/>
</dbReference>
<accession>A0A482WUT4</accession>
<comment type="caution">
    <text evidence="1">The sequence shown here is derived from an EMBL/GenBank/DDBJ whole genome shotgun (WGS) entry which is preliminary data.</text>
</comment>
<gene>
    <name evidence="1" type="ORF">LSTR_LSTR010460</name>
</gene>
<dbReference type="AlphaFoldDB" id="A0A482WUT4"/>
<name>A0A482WUT4_LAOST</name>
<evidence type="ECO:0000313" key="1">
    <source>
        <dbReference type="EMBL" id="RZF37365.1"/>
    </source>
</evidence>
<protein>
    <submittedName>
        <fullName evidence="1">Uncharacterized protein</fullName>
    </submittedName>
</protein>
<organism evidence="1 2">
    <name type="scientific">Laodelphax striatellus</name>
    <name type="common">Small brown planthopper</name>
    <name type="synonym">Delphax striatella</name>
    <dbReference type="NCBI Taxonomy" id="195883"/>
    <lineage>
        <taxon>Eukaryota</taxon>
        <taxon>Metazoa</taxon>
        <taxon>Ecdysozoa</taxon>
        <taxon>Arthropoda</taxon>
        <taxon>Hexapoda</taxon>
        <taxon>Insecta</taxon>
        <taxon>Pterygota</taxon>
        <taxon>Neoptera</taxon>
        <taxon>Paraneoptera</taxon>
        <taxon>Hemiptera</taxon>
        <taxon>Auchenorrhyncha</taxon>
        <taxon>Fulgoroidea</taxon>
        <taxon>Delphacidae</taxon>
        <taxon>Criomorphinae</taxon>
        <taxon>Laodelphax</taxon>
    </lineage>
</organism>
<sequence length="163" mass="17583">MTYQGERLPLVWISSSHNGRFLQTSQQWRFNLLPKKRKMRDGDTALQLVGGGGGAVVGGWGLEWGGRAPLVSSAGGRCPLSGGGPHSCAHQSAAVAYQVLSLGLVLKNHSLETFLSESPMSEQLTIRFNVSMIESNGPHPAVRTSDFLTKTFLVSGYSKPRDN</sequence>
<proteinExistence type="predicted"/>
<dbReference type="Proteomes" id="UP000291343">
    <property type="component" value="Unassembled WGS sequence"/>
</dbReference>
<dbReference type="InParanoid" id="A0A482WUT4"/>
<evidence type="ECO:0000313" key="2">
    <source>
        <dbReference type="Proteomes" id="UP000291343"/>
    </source>
</evidence>
<reference evidence="1 2" key="1">
    <citation type="journal article" date="2017" name="Gigascience">
        <title>Genome sequence of the small brown planthopper, Laodelphax striatellus.</title>
        <authorList>
            <person name="Zhu J."/>
            <person name="Jiang F."/>
            <person name="Wang X."/>
            <person name="Yang P."/>
            <person name="Bao Y."/>
            <person name="Zhao W."/>
            <person name="Wang W."/>
            <person name="Lu H."/>
            <person name="Wang Q."/>
            <person name="Cui N."/>
            <person name="Li J."/>
            <person name="Chen X."/>
            <person name="Luo L."/>
            <person name="Yu J."/>
            <person name="Kang L."/>
            <person name="Cui F."/>
        </authorList>
    </citation>
    <scope>NUCLEOTIDE SEQUENCE [LARGE SCALE GENOMIC DNA]</scope>
    <source>
        <strain evidence="1">Lst14</strain>
    </source>
</reference>
<keyword evidence="2" id="KW-1185">Reference proteome</keyword>